<organism evidence="2">
    <name type="scientific">Harpegnathos saltator</name>
    <name type="common">Jerdon's jumping ant</name>
    <dbReference type="NCBI Taxonomy" id="610380"/>
    <lineage>
        <taxon>Eukaryota</taxon>
        <taxon>Metazoa</taxon>
        <taxon>Ecdysozoa</taxon>
        <taxon>Arthropoda</taxon>
        <taxon>Hexapoda</taxon>
        <taxon>Insecta</taxon>
        <taxon>Pterygota</taxon>
        <taxon>Neoptera</taxon>
        <taxon>Endopterygota</taxon>
        <taxon>Hymenoptera</taxon>
        <taxon>Apocrita</taxon>
        <taxon>Aculeata</taxon>
        <taxon>Formicoidea</taxon>
        <taxon>Formicidae</taxon>
        <taxon>Ponerinae</taxon>
        <taxon>Ponerini</taxon>
        <taxon>Harpegnathos</taxon>
    </lineage>
</organism>
<proteinExistence type="predicted"/>
<dbReference type="Gene3D" id="3.30.420.10">
    <property type="entry name" value="Ribonuclease H-like superfamily/Ribonuclease H"/>
    <property type="match status" value="1"/>
</dbReference>
<dbReference type="InParanoid" id="E2BXX3"/>
<evidence type="ECO:0000313" key="2">
    <source>
        <dbReference type="Proteomes" id="UP000008237"/>
    </source>
</evidence>
<evidence type="ECO:0000313" key="1">
    <source>
        <dbReference type="EMBL" id="EFN79456.1"/>
    </source>
</evidence>
<feature type="non-terminal residue" evidence="1">
    <location>
        <position position="1"/>
    </location>
</feature>
<feature type="non-terminal residue" evidence="1">
    <location>
        <position position="66"/>
    </location>
</feature>
<dbReference type="PANTHER" id="PTHR47326">
    <property type="entry name" value="TRANSPOSABLE ELEMENT TC3 TRANSPOSASE-LIKE PROTEIN"/>
    <property type="match status" value="1"/>
</dbReference>
<name>E2BXX3_HARSA</name>
<dbReference type="PANTHER" id="PTHR47326:SF1">
    <property type="entry name" value="HTH PSQ-TYPE DOMAIN-CONTAINING PROTEIN"/>
    <property type="match status" value="1"/>
</dbReference>
<reference evidence="1 2" key="1">
    <citation type="journal article" date="2010" name="Science">
        <title>Genomic comparison of the ants Camponotus floridanus and Harpegnathos saltator.</title>
        <authorList>
            <person name="Bonasio R."/>
            <person name="Zhang G."/>
            <person name="Ye C."/>
            <person name="Mutti N.S."/>
            <person name="Fang X."/>
            <person name="Qin N."/>
            <person name="Donahue G."/>
            <person name="Yang P."/>
            <person name="Li Q."/>
            <person name="Li C."/>
            <person name="Zhang P."/>
            <person name="Huang Z."/>
            <person name="Berger S.L."/>
            <person name="Reinberg D."/>
            <person name="Wang J."/>
            <person name="Liebig J."/>
        </authorList>
    </citation>
    <scope>NUCLEOTIDE SEQUENCE [LARGE SCALE GENOMIC DNA]</scope>
    <source>
        <strain evidence="1 2">R22 G/1</strain>
    </source>
</reference>
<protein>
    <recommendedName>
        <fullName evidence="3">Transposable element Tc3 transposase</fullName>
    </recommendedName>
</protein>
<dbReference type="GO" id="GO:0003676">
    <property type="term" value="F:nucleic acid binding"/>
    <property type="evidence" value="ECO:0007669"/>
    <property type="project" value="InterPro"/>
</dbReference>
<sequence>QNYSNLLRNQVIPAIQDIAGEAFHNVWLQQDGAPAHFFLQTQNILNDVFTDRWIGRSGTIEWPPRS</sequence>
<dbReference type="InterPro" id="IPR036397">
    <property type="entry name" value="RNaseH_sf"/>
</dbReference>
<gene>
    <name evidence="1" type="ORF">EAI_08334</name>
</gene>
<accession>E2BXX3</accession>
<dbReference type="Proteomes" id="UP000008237">
    <property type="component" value="Unassembled WGS sequence"/>
</dbReference>
<dbReference type="EMBL" id="GL451341">
    <property type="protein sequence ID" value="EFN79456.1"/>
    <property type="molecule type" value="Genomic_DNA"/>
</dbReference>
<keyword evidence="2" id="KW-1185">Reference proteome</keyword>
<evidence type="ECO:0008006" key="3">
    <source>
        <dbReference type="Google" id="ProtNLM"/>
    </source>
</evidence>
<dbReference type="AlphaFoldDB" id="E2BXX3"/>